<dbReference type="InterPro" id="IPR024623">
    <property type="entry name" value="YtxH"/>
</dbReference>
<evidence type="ECO:0000313" key="2">
    <source>
        <dbReference type="EMBL" id="TKC06217.1"/>
    </source>
</evidence>
<feature type="transmembrane region" description="Helical" evidence="1">
    <location>
        <begin position="21"/>
        <end position="41"/>
    </location>
</feature>
<comment type="caution">
    <text evidence="2">The sequence shown here is derived from an EMBL/GenBank/DDBJ whole genome shotgun (WGS) entry which is preliminary data.</text>
</comment>
<keyword evidence="1" id="KW-1133">Transmembrane helix</keyword>
<name>A0A4U1CHX7_9SPHI</name>
<keyword evidence="3" id="KW-1185">Reference proteome</keyword>
<evidence type="ECO:0000313" key="3">
    <source>
        <dbReference type="Proteomes" id="UP000307244"/>
    </source>
</evidence>
<keyword evidence="1" id="KW-0472">Membrane</keyword>
<keyword evidence="1" id="KW-0812">Transmembrane</keyword>
<dbReference type="EMBL" id="SWBQ01000003">
    <property type="protein sequence ID" value="TKC06217.1"/>
    <property type="molecule type" value="Genomic_DNA"/>
</dbReference>
<accession>A0A4U1CHX7</accession>
<dbReference type="Pfam" id="PF12732">
    <property type="entry name" value="YtxH"/>
    <property type="match status" value="1"/>
</dbReference>
<dbReference type="Proteomes" id="UP000307244">
    <property type="component" value="Unassembled WGS sequence"/>
</dbReference>
<sequence>MKNRKLIEAFFRQKSDGIAPVVALITGLAVGAVLGVLFAPASGKDARDKICDAALRFRGSVSVEEEVVENDLRPPVAHKKPKSDIKSIIHDAHVAHTEQGLS</sequence>
<dbReference type="RefSeq" id="WP_136836476.1">
    <property type="nucleotide sequence ID" value="NZ_SWBQ01000003.1"/>
</dbReference>
<gene>
    <name evidence="2" type="ORF">FA047_12915</name>
</gene>
<dbReference type="OrthoDB" id="798344at2"/>
<evidence type="ECO:0000256" key="1">
    <source>
        <dbReference type="SAM" id="Phobius"/>
    </source>
</evidence>
<reference evidence="2 3" key="1">
    <citation type="submission" date="2019-04" db="EMBL/GenBank/DDBJ databases">
        <title>Pedobacter sp. RP-3-15 sp. nov., isolated from Arctic soil.</title>
        <authorList>
            <person name="Dahal R.H."/>
            <person name="Kim D.-U."/>
        </authorList>
    </citation>
    <scope>NUCLEOTIDE SEQUENCE [LARGE SCALE GENOMIC DNA]</scope>
    <source>
        <strain evidence="2 3">RP-3-15</strain>
    </source>
</reference>
<organism evidence="2 3">
    <name type="scientific">Pedobacter frigoris</name>
    <dbReference type="NCBI Taxonomy" id="2571272"/>
    <lineage>
        <taxon>Bacteria</taxon>
        <taxon>Pseudomonadati</taxon>
        <taxon>Bacteroidota</taxon>
        <taxon>Sphingobacteriia</taxon>
        <taxon>Sphingobacteriales</taxon>
        <taxon>Sphingobacteriaceae</taxon>
        <taxon>Pedobacter</taxon>
    </lineage>
</organism>
<proteinExistence type="predicted"/>
<dbReference type="AlphaFoldDB" id="A0A4U1CHX7"/>
<protein>
    <submittedName>
        <fullName evidence="2">YtxH domain-containing protein</fullName>
    </submittedName>
</protein>